<evidence type="ECO:0000313" key="1">
    <source>
        <dbReference type="EMBL" id="CAD7662538.1"/>
    </source>
</evidence>
<dbReference type="OrthoDB" id="10380599at2759"/>
<dbReference type="EMBL" id="OC943052">
    <property type="protein sequence ID" value="CAD7662538.1"/>
    <property type="molecule type" value="Genomic_DNA"/>
</dbReference>
<accession>A0A7R9MLP4</accession>
<dbReference type="Proteomes" id="UP000728032">
    <property type="component" value="Unassembled WGS sequence"/>
</dbReference>
<sequence>MSVSDDSKMKLIETKYQILYTICTQIKDKDFQRTLSLTGLKHRNEDIYKLVDKYKWTALKTEFNAEVVHKELYQTLKDKCVNALQLMSGQDVDTDHMSDADIQALLASKLDVLSTRLTETEEVSKCVDKNFKIYQNLFSDYLESVGKYYSKYKIPFKLNYDEMVCTLHMSKAQTLCI</sequence>
<name>A0A7R9MLP4_9ACAR</name>
<keyword evidence="2" id="KW-1185">Reference proteome</keyword>
<feature type="non-terminal residue" evidence="1">
    <location>
        <position position="177"/>
    </location>
</feature>
<reference evidence="1" key="1">
    <citation type="submission" date="2020-11" db="EMBL/GenBank/DDBJ databases">
        <authorList>
            <person name="Tran Van P."/>
        </authorList>
    </citation>
    <scope>NUCLEOTIDE SEQUENCE</scope>
</reference>
<organism evidence="1">
    <name type="scientific">Oppiella nova</name>
    <dbReference type="NCBI Taxonomy" id="334625"/>
    <lineage>
        <taxon>Eukaryota</taxon>
        <taxon>Metazoa</taxon>
        <taxon>Ecdysozoa</taxon>
        <taxon>Arthropoda</taxon>
        <taxon>Chelicerata</taxon>
        <taxon>Arachnida</taxon>
        <taxon>Acari</taxon>
        <taxon>Acariformes</taxon>
        <taxon>Sarcoptiformes</taxon>
        <taxon>Oribatida</taxon>
        <taxon>Brachypylina</taxon>
        <taxon>Oppioidea</taxon>
        <taxon>Oppiidae</taxon>
        <taxon>Oppiella</taxon>
    </lineage>
</organism>
<protein>
    <submittedName>
        <fullName evidence="1">Uncharacterized protein</fullName>
    </submittedName>
</protein>
<proteinExistence type="predicted"/>
<evidence type="ECO:0000313" key="2">
    <source>
        <dbReference type="Proteomes" id="UP000728032"/>
    </source>
</evidence>
<dbReference type="AlphaFoldDB" id="A0A7R9MLP4"/>
<dbReference type="EMBL" id="CAJPVJ010028227">
    <property type="protein sequence ID" value="CAG2179674.1"/>
    <property type="molecule type" value="Genomic_DNA"/>
</dbReference>
<gene>
    <name evidence="1" type="ORF">ONB1V03_LOCUS19098</name>
</gene>